<proteinExistence type="predicted"/>
<accession>A0A9D8PPT4</accession>
<dbReference type="Proteomes" id="UP000809273">
    <property type="component" value="Unassembled WGS sequence"/>
</dbReference>
<name>A0A9D8PPT4_9DELT</name>
<comment type="caution">
    <text evidence="1">The sequence shown here is derived from an EMBL/GenBank/DDBJ whole genome shotgun (WGS) entry which is preliminary data.</text>
</comment>
<organism evidence="1 2">
    <name type="scientific">Candidatus Zymogenus saltonus</name>
    <dbReference type="NCBI Taxonomy" id="2844893"/>
    <lineage>
        <taxon>Bacteria</taxon>
        <taxon>Deltaproteobacteria</taxon>
        <taxon>Candidatus Zymogenia</taxon>
        <taxon>Candidatus Zymogeniales</taxon>
        <taxon>Candidatus Zymogenaceae</taxon>
        <taxon>Candidatus Zymogenus</taxon>
    </lineage>
</organism>
<sequence>MGGSPGFKGEWANDGDALVVDLLTNQYGIHIRTAANAISDGEHIWVSPLGDDTYGIGTILSPVASLTKAMTLVTATRKTIIMLPGEYDEADAVTWPDTDDVVLMGIGNVVISSTDSTTHVIGIDPAAASGTWTATLKNITLDHADGQVGLQVDNATVGKRINLILEDFATNADTETDASIDINRSGEATDAIRVYADGHGQQIEGLVTAITESTDDRFRFKGYRMTGGMTVVGAVACEVTLISVGMLTSGLTVDGANKLTNIHCWYETDANPNVYTQFADAYATY</sequence>
<reference evidence="1" key="2">
    <citation type="submission" date="2021-01" db="EMBL/GenBank/DDBJ databases">
        <authorList>
            <person name="Hahn C.R."/>
            <person name="Youssef N.H."/>
            <person name="Elshahed M."/>
        </authorList>
    </citation>
    <scope>NUCLEOTIDE SEQUENCE</scope>
    <source>
        <strain evidence="1">Zod_Metabat.24</strain>
    </source>
</reference>
<evidence type="ECO:0000313" key="2">
    <source>
        <dbReference type="Proteomes" id="UP000809273"/>
    </source>
</evidence>
<protein>
    <submittedName>
        <fullName evidence="1">Uncharacterized protein</fullName>
    </submittedName>
</protein>
<evidence type="ECO:0000313" key="1">
    <source>
        <dbReference type="EMBL" id="MBN1574549.1"/>
    </source>
</evidence>
<gene>
    <name evidence="1" type="ORF">JW984_15235</name>
</gene>
<dbReference type="SUPFAM" id="SSF51126">
    <property type="entry name" value="Pectin lyase-like"/>
    <property type="match status" value="1"/>
</dbReference>
<dbReference type="InterPro" id="IPR011050">
    <property type="entry name" value="Pectin_lyase_fold/virulence"/>
</dbReference>
<dbReference type="AlphaFoldDB" id="A0A9D8PPT4"/>
<reference evidence="1" key="1">
    <citation type="journal article" date="2021" name="Environ. Microbiol.">
        <title>Genomic characterization of three novel Desulfobacterota classes expand the metabolic and phylogenetic diversity of the phylum.</title>
        <authorList>
            <person name="Murphy C.L."/>
            <person name="Biggerstaff J."/>
            <person name="Eichhorn A."/>
            <person name="Ewing E."/>
            <person name="Shahan R."/>
            <person name="Soriano D."/>
            <person name="Stewart S."/>
            <person name="VanMol K."/>
            <person name="Walker R."/>
            <person name="Walters P."/>
            <person name="Elshahed M.S."/>
            <person name="Youssef N.H."/>
        </authorList>
    </citation>
    <scope>NUCLEOTIDE SEQUENCE</scope>
    <source>
        <strain evidence="1">Zod_Metabat.24</strain>
    </source>
</reference>
<dbReference type="EMBL" id="JAFGIX010000082">
    <property type="protein sequence ID" value="MBN1574549.1"/>
    <property type="molecule type" value="Genomic_DNA"/>
</dbReference>